<dbReference type="InterPro" id="IPR016169">
    <property type="entry name" value="FAD-bd_PCMH_sub2"/>
</dbReference>
<comment type="subcellular location">
    <subcellularLocation>
        <location evidence="1">Cell membrane</location>
        <topology evidence="1">Multi-pass membrane protein</topology>
    </subcellularLocation>
</comment>
<feature type="transmembrane region" description="Helical" evidence="11">
    <location>
        <begin position="60"/>
        <end position="83"/>
    </location>
</feature>
<dbReference type="PROSITE" id="PS51371">
    <property type="entry name" value="CBS"/>
    <property type="match status" value="1"/>
</dbReference>
<dbReference type="RefSeq" id="WP_080804915.1">
    <property type="nucleotide sequence ID" value="NZ_CP021983.2"/>
</dbReference>
<evidence type="ECO:0000256" key="7">
    <source>
        <dbReference type="ARBA" id="ARBA00023122"/>
    </source>
</evidence>
<dbReference type="SUPFAM" id="SSF54631">
    <property type="entry name" value="CBS-domain pair"/>
    <property type="match status" value="1"/>
</dbReference>
<name>A0A1Z3HPS2_9CYAN</name>
<evidence type="ECO:0000256" key="9">
    <source>
        <dbReference type="PROSITE-ProRule" id="PRU00703"/>
    </source>
</evidence>
<dbReference type="InterPro" id="IPR000644">
    <property type="entry name" value="CBS_dom"/>
</dbReference>
<dbReference type="AlphaFoldDB" id="A0A1Z3HPS2"/>
<dbReference type="Pfam" id="PF00571">
    <property type="entry name" value="CBS"/>
    <property type="match status" value="1"/>
</dbReference>
<evidence type="ECO:0000313" key="15">
    <source>
        <dbReference type="Proteomes" id="UP000191901"/>
    </source>
</evidence>
<keyword evidence="4 10" id="KW-0812">Transmembrane</keyword>
<evidence type="ECO:0000256" key="3">
    <source>
        <dbReference type="ARBA" id="ARBA00022475"/>
    </source>
</evidence>
<sequence length="439" mass="47699">MSATSLELLLILLLIGLNGVFAGSEIALVSSRKARLEQQARQGKVTARLALTLTAHPNDFLSAVQIGITLVGILSGALGGATVARRLGHLLARVPGVAPYSQLLSLALVVGSITYLSLVLGELVPKRLALNSPERIACRVARPMHCLARLTAPLVRLLSLSTDGVLNLLGVRPSQEPSITEEEIKVLMEQGTAAGTFEESEGAMVGRIFHLGDRSIKALMTPRTDIDWLDLEGDDETNRQIVINSPHSRFPVCRGSIDNCLGVIRLRSLLPDYLMGQAVDLMELIQPPLYVAENVRALKVLEMFQASGTHIALIMDEYGGVEGLVTLNDLVEAIVGELPTVDDATEPMVIQRQDGSWLLDGLLPLEELKGIMQWESLPRESTGEYHTLAGFVLTLLGHIPTSGVSLEWEGWRLEVVDMDGWRIDKVLLTPLPPPPEQEP</sequence>
<dbReference type="KEGG" id="hhg:XM38_032590"/>
<keyword evidence="5" id="KW-0677">Repeat</keyword>
<evidence type="ECO:0000256" key="4">
    <source>
        <dbReference type="ARBA" id="ARBA00022692"/>
    </source>
</evidence>
<dbReference type="Gene3D" id="3.10.580.10">
    <property type="entry name" value="CBS-domain"/>
    <property type="match status" value="1"/>
</dbReference>
<dbReference type="GO" id="GO:0050660">
    <property type="term" value="F:flavin adenine dinucleotide binding"/>
    <property type="evidence" value="ECO:0007669"/>
    <property type="project" value="InterPro"/>
</dbReference>
<dbReference type="PANTHER" id="PTHR43099:SF5">
    <property type="entry name" value="HLYC_CORC FAMILY TRANSPORTER"/>
    <property type="match status" value="1"/>
</dbReference>
<dbReference type="EMBL" id="CP021983">
    <property type="protein sequence ID" value="ASC72303.1"/>
    <property type="molecule type" value="Genomic_DNA"/>
</dbReference>
<feature type="domain" description="CNNM transmembrane" evidence="13">
    <location>
        <begin position="1"/>
        <end position="201"/>
    </location>
</feature>
<organism evidence="14 15">
    <name type="scientific">Halomicronema hongdechloris C2206</name>
    <dbReference type="NCBI Taxonomy" id="1641165"/>
    <lineage>
        <taxon>Bacteria</taxon>
        <taxon>Bacillati</taxon>
        <taxon>Cyanobacteriota</taxon>
        <taxon>Cyanophyceae</taxon>
        <taxon>Nodosilineales</taxon>
        <taxon>Nodosilineaceae</taxon>
        <taxon>Halomicronema</taxon>
    </lineage>
</organism>
<dbReference type="InterPro" id="IPR044751">
    <property type="entry name" value="Ion_transp-like_CBS"/>
</dbReference>
<feature type="domain" description="CBS" evidence="12">
    <location>
        <begin position="284"/>
        <end position="340"/>
    </location>
</feature>
<dbReference type="InterPro" id="IPR051676">
    <property type="entry name" value="UPF0053_domain"/>
</dbReference>
<reference evidence="14 15" key="1">
    <citation type="journal article" date="2016" name="Biochim. Biophys. Acta">
        <title>Characterization of red-shifted phycobilisomes isolated from the chlorophyll f-containing cyanobacterium Halomicronema hongdechloris.</title>
        <authorList>
            <person name="Li Y."/>
            <person name="Lin Y."/>
            <person name="Garvey C.J."/>
            <person name="Birch D."/>
            <person name="Corkery R.W."/>
            <person name="Loughlin P.C."/>
            <person name="Scheer H."/>
            <person name="Willows R.D."/>
            <person name="Chen M."/>
        </authorList>
    </citation>
    <scope>NUCLEOTIDE SEQUENCE [LARGE SCALE GENOMIC DNA]</scope>
    <source>
        <strain evidence="14 15">C2206</strain>
    </source>
</reference>
<evidence type="ECO:0000259" key="13">
    <source>
        <dbReference type="PROSITE" id="PS51846"/>
    </source>
</evidence>
<proteinExistence type="inferred from homology"/>
<evidence type="ECO:0000256" key="1">
    <source>
        <dbReference type="ARBA" id="ARBA00004651"/>
    </source>
</evidence>
<keyword evidence="15" id="KW-1185">Reference proteome</keyword>
<dbReference type="Gene3D" id="3.30.465.10">
    <property type="match status" value="1"/>
</dbReference>
<feature type="transmembrane region" description="Helical" evidence="11">
    <location>
        <begin position="103"/>
        <end position="124"/>
    </location>
</feature>
<dbReference type="InterPro" id="IPR005170">
    <property type="entry name" value="Transptr-assoc_dom"/>
</dbReference>
<dbReference type="SUPFAM" id="SSF56176">
    <property type="entry name" value="FAD-binding/transporter-associated domain-like"/>
    <property type="match status" value="1"/>
</dbReference>
<accession>A0A1Z3HPS2</accession>
<dbReference type="PROSITE" id="PS51846">
    <property type="entry name" value="CNNM"/>
    <property type="match status" value="1"/>
</dbReference>
<evidence type="ECO:0000256" key="2">
    <source>
        <dbReference type="ARBA" id="ARBA00006337"/>
    </source>
</evidence>
<evidence type="ECO:0000256" key="10">
    <source>
        <dbReference type="PROSITE-ProRule" id="PRU01193"/>
    </source>
</evidence>
<dbReference type="PANTHER" id="PTHR43099">
    <property type="entry name" value="UPF0053 PROTEIN YRKA"/>
    <property type="match status" value="1"/>
</dbReference>
<keyword evidence="7 9" id="KW-0129">CBS domain</keyword>
<dbReference type="Pfam" id="PF01595">
    <property type="entry name" value="CNNM"/>
    <property type="match status" value="1"/>
</dbReference>
<evidence type="ECO:0000313" key="14">
    <source>
        <dbReference type="EMBL" id="ASC72303.1"/>
    </source>
</evidence>
<comment type="similarity">
    <text evidence="2">Belongs to the UPF0053 family.</text>
</comment>
<keyword evidence="8 10" id="KW-0472">Membrane</keyword>
<dbReference type="SMART" id="SM01091">
    <property type="entry name" value="CorC_HlyC"/>
    <property type="match status" value="1"/>
</dbReference>
<dbReference type="GO" id="GO:0005886">
    <property type="term" value="C:plasma membrane"/>
    <property type="evidence" value="ECO:0007669"/>
    <property type="project" value="UniProtKB-SubCell"/>
</dbReference>
<gene>
    <name evidence="14" type="ORF">XM38_032590</name>
</gene>
<keyword evidence="3" id="KW-1003">Cell membrane</keyword>
<dbReference type="OrthoDB" id="9798188at2"/>
<evidence type="ECO:0000256" key="6">
    <source>
        <dbReference type="ARBA" id="ARBA00022989"/>
    </source>
</evidence>
<evidence type="ECO:0000259" key="12">
    <source>
        <dbReference type="PROSITE" id="PS51371"/>
    </source>
</evidence>
<dbReference type="Proteomes" id="UP000191901">
    <property type="component" value="Chromosome"/>
</dbReference>
<dbReference type="CDD" id="cd04590">
    <property type="entry name" value="CBS_pair_CorC_HlyC_assoc"/>
    <property type="match status" value="1"/>
</dbReference>
<evidence type="ECO:0000256" key="5">
    <source>
        <dbReference type="ARBA" id="ARBA00022737"/>
    </source>
</evidence>
<evidence type="ECO:0000256" key="8">
    <source>
        <dbReference type="ARBA" id="ARBA00023136"/>
    </source>
</evidence>
<protein>
    <submittedName>
        <fullName evidence="14">Magnesium and cobalt efflux CorC domain protein</fullName>
    </submittedName>
</protein>
<dbReference type="InterPro" id="IPR002550">
    <property type="entry name" value="CNNM"/>
</dbReference>
<dbReference type="InterPro" id="IPR036318">
    <property type="entry name" value="FAD-bd_PCMH-like_sf"/>
</dbReference>
<keyword evidence="6 10" id="KW-1133">Transmembrane helix</keyword>
<evidence type="ECO:0000256" key="11">
    <source>
        <dbReference type="SAM" id="Phobius"/>
    </source>
</evidence>
<dbReference type="InterPro" id="IPR046342">
    <property type="entry name" value="CBS_dom_sf"/>
</dbReference>
<dbReference type="Pfam" id="PF03471">
    <property type="entry name" value="CorC_HlyC"/>
    <property type="match status" value="1"/>
</dbReference>